<dbReference type="PROSITE" id="PS00789">
    <property type="entry name" value="CHORISMATE_SYNTHASE_3"/>
    <property type="match status" value="1"/>
</dbReference>
<comment type="caution">
    <text evidence="11">Lacks conserved residue(s) required for the propagation of feature annotation.</text>
</comment>
<feature type="compositionally biased region" description="Polar residues" evidence="12">
    <location>
        <begin position="53"/>
        <end position="69"/>
    </location>
</feature>
<dbReference type="EMBL" id="JACRSU010000002">
    <property type="protein sequence ID" value="MBC8540503.1"/>
    <property type="molecule type" value="Genomic_DNA"/>
</dbReference>
<comment type="function">
    <text evidence="11">Catalyzes the anti-1,4-elimination of the C-3 phosphate and the C-6 proR hydrogen from 5-enolpyruvylshikimate-3-phosphate (EPSP) to yield chorismate, which is the branch point compound that serves as the starting substrate for the three terminal pathways of aromatic amino acid biosynthesis. This reaction introduces a second double bond into the aromatic ring system.</text>
</comment>
<keyword evidence="8 11" id="KW-0521">NADP</keyword>
<feature type="binding site" evidence="11">
    <location>
        <begin position="123"/>
        <end position="125"/>
    </location>
    <ligand>
        <name>FMN</name>
        <dbReference type="ChEBI" id="CHEBI:58210"/>
    </ligand>
</feature>
<dbReference type="AlphaFoldDB" id="A0A926DKB3"/>
<sequence>MSATYGNLFQITIFGESHSNAIGVVLDGLPSGIAVDFDKIKTEMARRAPGKNKLSTPRSESDVPQIQSGIFNGKTTGTPVCAIISNTNTRSQDYQPELLRPSHADYSGIVRYHGFNDYRGGGHFSGRLTAPLVFAGAIAKQVLEKEQIEVLAHIKNIGSVCDAALDYAAPDVELLRKIKSETLPLLDRAKAAVMENEILAAKSEADSVGGAVEAVVIGLKPGMGSPFFESVESRIAQILFSVPAVKAVEFGIGTSFSQMRGSQANDPFYIQNGEIKTKTNHNGGINGGITNGMPVVVTAAIKPTPSIGKPQETVNIKEMKESTYSTHGRHDPCIVQRAVPVIEAALAVAVLDMLLEEKTYAGTI</sequence>
<comment type="catalytic activity">
    <reaction evidence="11">
        <text>5-O-(1-carboxyvinyl)-3-phosphoshikimate = chorismate + phosphate</text>
        <dbReference type="Rhea" id="RHEA:21020"/>
        <dbReference type="ChEBI" id="CHEBI:29748"/>
        <dbReference type="ChEBI" id="CHEBI:43474"/>
        <dbReference type="ChEBI" id="CHEBI:57701"/>
        <dbReference type="EC" id="4.2.3.5"/>
    </reaction>
</comment>
<evidence type="ECO:0000256" key="12">
    <source>
        <dbReference type="SAM" id="MobiDB-lite"/>
    </source>
</evidence>
<feature type="binding site" evidence="11">
    <location>
        <position position="47"/>
    </location>
    <ligand>
        <name>NADP(+)</name>
        <dbReference type="ChEBI" id="CHEBI:58349"/>
    </ligand>
</feature>
<dbReference type="CDD" id="cd07304">
    <property type="entry name" value="Chorismate_synthase"/>
    <property type="match status" value="1"/>
</dbReference>
<keyword evidence="9 11" id="KW-0057">Aromatic amino acid biosynthesis</keyword>
<evidence type="ECO:0000256" key="4">
    <source>
        <dbReference type="ARBA" id="ARBA00022605"/>
    </source>
</evidence>
<comment type="pathway">
    <text evidence="1 11">Metabolic intermediate biosynthesis; chorismate biosynthesis; chorismate from D-erythrose 4-phosphate and phosphoenolpyruvate: step 7/7.</text>
</comment>
<feature type="binding site" evidence="11">
    <location>
        <position position="287"/>
    </location>
    <ligand>
        <name>FMN</name>
        <dbReference type="ChEBI" id="CHEBI:58210"/>
    </ligand>
</feature>
<dbReference type="InterPro" id="IPR000453">
    <property type="entry name" value="Chorismate_synth"/>
</dbReference>
<accession>A0A926DKB3</accession>
<dbReference type="PANTHER" id="PTHR21085:SF0">
    <property type="entry name" value="CHORISMATE SYNTHASE"/>
    <property type="match status" value="1"/>
</dbReference>
<evidence type="ECO:0000256" key="5">
    <source>
        <dbReference type="ARBA" id="ARBA00022630"/>
    </source>
</evidence>
<evidence type="ECO:0000256" key="10">
    <source>
        <dbReference type="ARBA" id="ARBA00023239"/>
    </source>
</evidence>
<dbReference type="RefSeq" id="WP_249311685.1">
    <property type="nucleotide sequence ID" value="NZ_JACRSU010000002.1"/>
</dbReference>
<dbReference type="Gene3D" id="3.60.150.10">
    <property type="entry name" value="Chorismate synthase AroC"/>
    <property type="match status" value="1"/>
</dbReference>
<dbReference type="InterPro" id="IPR020541">
    <property type="entry name" value="Chorismate_synthase_CS"/>
</dbReference>
<gene>
    <name evidence="11 13" type="primary">aroC</name>
    <name evidence="13" type="ORF">H8698_05880</name>
</gene>
<dbReference type="GO" id="GO:0009073">
    <property type="term" value="P:aromatic amino acid family biosynthetic process"/>
    <property type="evidence" value="ECO:0007669"/>
    <property type="project" value="UniProtKB-KW"/>
</dbReference>
<protein>
    <recommendedName>
        <fullName evidence="3 11">Chorismate synthase</fullName>
        <shortName evidence="11">CS</shortName>
        <ecNumber evidence="3 11">4.2.3.5</ecNumber>
    </recommendedName>
    <alternativeName>
        <fullName evidence="11">5-enolpyruvylshikimate-3-phosphate phospholyase</fullName>
    </alternativeName>
</protein>
<dbReference type="GO" id="GO:0010181">
    <property type="term" value="F:FMN binding"/>
    <property type="evidence" value="ECO:0007669"/>
    <property type="project" value="TreeGrafter"/>
</dbReference>
<evidence type="ECO:0000256" key="1">
    <source>
        <dbReference type="ARBA" id="ARBA00005044"/>
    </source>
</evidence>
<evidence type="ECO:0000256" key="6">
    <source>
        <dbReference type="ARBA" id="ARBA00022643"/>
    </source>
</evidence>
<dbReference type="PANTHER" id="PTHR21085">
    <property type="entry name" value="CHORISMATE SYNTHASE"/>
    <property type="match status" value="1"/>
</dbReference>
<dbReference type="GO" id="GO:0009423">
    <property type="term" value="P:chorismate biosynthetic process"/>
    <property type="evidence" value="ECO:0007669"/>
    <property type="project" value="UniProtKB-UniRule"/>
</dbReference>
<dbReference type="PIRSF" id="PIRSF001456">
    <property type="entry name" value="Chorismate_synth"/>
    <property type="match status" value="1"/>
</dbReference>
<dbReference type="PROSITE" id="PS00788">
    <property type="entry name" value="CHORISMATE_SYNTHASE_2"/>
    <property type="match status" value="1"/>
</dbReference>
<feature type="binding site" evidence="11">
    <location>
        <position position="329"/>
    </location>
    <ligand>
        <name>FMN</name>
        <dbReference type="ChEBI" id="CHEBI:58210"/>
    </ligand>
</feature>
<name>A0A926DKB3_9FIRM</name>
<proteinExistence type="inferred from homology"/>
<reference evidence="13" key="1">
    <citation type="submission" date="2020-08" db="EMBL/GenBank/DDBJ databases">
        <title>Genome public.</title>
        <authorList>
            <person name="Liu C."/>
            <person name="Sun Q."/>
        </authorList>
    </citation>
    <scope>NUCLEOTIDE SEQUENCE</scope>
    <source>
        <strain evidence="13">H8</strain>
    </source>
</reference>
<keyword evidence="6 11" id="KW-0288">FMN</keyword>
<dbReference type="NCBIfam" id="TIGR00033">
    <property type="entry name" value="aroC"/>
    <property type="match status" value="1"/>
</dbReference>
<keyword evidence="10 11" id="KW-0456">Lyase</keyword>
<comment type="similarity">
    <text evidence="2 11">Belongs to the chorismate synthase family.</text>
</comment>
<comment type="cofactor">
    <cofactor evidence="11">
        <name>FMNH2</name>
        <dbReference type="ChEBI" id="CHEBI:57618"/>
    </cofactor>
    <text evidence="11">Reduced FMN (FMNH(2)).</text>
</comment>
<feature type="binding site" evidence="11">
    <location>
        <position position="53"/>
    </location>
    <ligand>
        <name>NADP(+)</name>
        <dbReference type="ChEBI" id="CHEBI:58349"/>
    </ligand>
</feature>
<evidence type="ECO:0000256" key="2">
    <source>
        <dbReference type="ARBA" id="ARBA00008014"/>
    </source>
</evidence>
<dbReference type="EC" id="4.2.3.5" evidence="3 11"/>
<dbReference type="GO" id="GO:0005829">
    <property type="term" value="C:cytosol"/>
    <property type="evidence" value="ECO:0007669"/>
    <property type="project" value="TreeGrafter"/>
</dbReference>
<dbReference type="SUPFAM" id="SSF103263">
    <property type="entry name" value="Chorismate synthase, AroC"/>
    <property type="match status" value="1"/>
</dbReference>
<feature type="region of interest" description="Disordered" evidence="12">
    <location>
        <begin position="46"/>
        <end position="69"/>
    </location>
</feature>
<keyword evidence="4 11" id="KW-0028">Amino-acid biosynthesis</keyword>
<evidence type="ECO:0000256" key="7">
    <source>
        <dbReference type="ARBA" id="ARBA00022827"/>
    </source>
</evidence>
<comment type="caution">
    <text evidence="13">The sequence shown here is derived from an EMBL/GenBank/DDBJ whole genome shotgun (WGS) entry which is preliminary data.</text>
</comment>
<evidence type="ECO:0000313" key="14">
    <source>
        <dbReference type="Proteomes" id="UP000611762"/>
    </source>
</evidence>
<keyword evidence="5 11" id="KW-0285">Flavoprotein</keyword>
<dbReference type="Pfam" id="PF01264">
    <property type="entry name" value="Chorismate_synt"/>
    <property type="match status" value="1"/>
</dbReference>
<dbReference type="Proteomes" id="UP000611762">
    <property type="component" value="Unassembled WGS sequence"/>
</dbReference>
<keyword evidence="14" id="KW-1185">Reference proteome</keyword>
<feature type="binding site" evidence="11">
    <location>
        <begin position="302"/>
        <end position="306"/>
    </location>
    <ligand>
        <name>FMN</name>
        <dbReference type="ChEBI" id="CHEBI:58210"/>
    </ligand>
</feature>
<evidence type="ECO:0000256" key="3">
    <source>
        <dbReference type="ARBA" id="ARBA00013036"/>
    </source>
</evidence>
<evidence type="ECO:0000256" key="8">
    <source>
        <dbReference type="ARBA" id="ARBA00022857"/>
    </source>
</evidence>
<dbReference type="GO" id="GO:0008652">
    <property type="term" value="P:amino acid biosynthetic process"/>
    <property type="evidence" value="ECO:0007669"/>
    <property type="project" value="UniProtKB-KW"/>
</dbReference>
<evidence type="ECO:0000313" key="13">
    <source>
        <dbReference type="EMBL" id="MBC8540503.1"/>
    </source>
</evidence>
<organism evidence="13 14">
    <name type="scientific">Congzhengia minquanensis</name>
    <dbReference type="NCBI Taxonomy" id="2763657"/>
    <lineage>
        <taxon>Bacteria</taxon>
        <taxon>Bacillati</taxon>
        <taxon>Bacillota</taxon>
        <taxon>Clostridia</taxon>
        <taxon>Eubacteriales</taxon>
        <taxon>Oscillospiraceae</taxon>
        <taxon>Congzhengia</taxon>
    </lineage>
</organism>
<dbReference type="InterPro" id="IPR035904">
    <property type="entry name" value="Chorismate_synth_AroC_sf"/>
</dbReference>
<dbReference type="NCBIfam" id="NF003793">
    <property type="entry name" value="PRK05382.1"/>
    <property type="match status" value="1"/>
</dbReference>
<dbReference type="GO" id="GO:0004107">
    <property type="term" value="F:chorismate synthase activity"/>
    <property type="evidence" value="ECO:0007669"/>
    <property type="project" value="UniProtKB-UniRule"/>
</dbReference>
<evidence type="ECO:0000256" key="9">
    <source>
        <dbReference type="ARBA" id="ARBA00023141"/>
    </source>
</evidence>
<evidence type="ECO:0000256" key="11">
    <source>
        <dbReference type="HAMAP-Rule" id="MF_00300"/>
    </source>
</evidence>
<dbReference type="HAMAP" id="MF_00300">
    <property type="entry name" value="Chorismate_synth"/>
    <property type="match status" value="1"/>
</dbReference>
<comment type="subunit">
    <text evidence="11">Homotetramer.</text>
</comment>
<keyword evidence="7 11" id="KW-0274">FAD</keyword>